<dbReference type="EMBL" id="LR797265">
    <property type="protein sequence ID" value="CAB4197558.1"/>
    <property type="molecule type" value="Genomic_DNA"/>
</dbReference>
<accession>A0A6J7XCD1</accession>
<organism evidence="4">
    <name type="scientific">uncultured Caudovirales phage</name>
    <dbReference type="NCBI Taxonomy" id="2100421"/>
    <lineage>
        <taxon>Viruses</taxon>
        <taxon>Duplodnaviria</taxon>
        <taxon>Heunggongvirae</taxon>
        <taxon>Uroviricota</taxon>
        <taxon>Caudoviricetes</taxon>
        <taxon>Peduoviridae</taxon>
        <taxon>Maltschvirus</taxon>
        <taxon>Maltschvirus maltsch</taxon>
    </lineage>
</organism>
<evidence type="ECO:0000313" key="2">
    <source>
        <dbReference type="EMBL" id="CAB4197558.1"/>
    </source>
</evidence>
<sequence length="416" mass="43905">MTLTIGRVSGLRPQKGSPTVAGKRVTFQGTMIATSFLQLQVFRQQLIGHADNDDEPEIPVTWLSDSSWDGFYKVLAVKVDPQGPTASNYAKFQVDLERVVGYSNPWFETMTQAVVRTNAHAITAPTTIGATNAGGSGEYDLRPSLTAPTVSFNRTDEGGNFITGWEYVAPIAATQFRTMTFPASYYVGACRIEVKQNGVWYPFVGRDIPRTTLWRINNGLVRLTAATGTSLSTAGTFEVWDGAAWDSRGVAHWTGATPSAPIGWGNGVSVSTLTILRNSPEQVIIRAAGGSVDYTYSLQKCANIAISSWTSAATVQGGFGPPTITGLVPGAAIAGGGGLRETNNDANGNRMVYGGPTALSFDLTSSAAWATTGTTTGTAFLGAELSGTTAAAHNTAAALVGQFMGAVSWQQRIVPR</sequence>
<dbReference type="EMBL" id="LR797368">
    <property type="protein sequence ID" value="CAB4210248.1"/>
    <property type="molecule type" value="Genomic_DNA"/>
</dbReference>
<feature type="region of interest" description="Disordered" evidence="1">
    <location>
        <begin position="1"/>
        <end position="20"/>
    </location>
</feature>
<proteinExistence type="predicted"/>
<name>A0A6J7XCD1_9CAUD</name>
<evidence type="ECO:0000313" key="3">
    <source>
        <dbReference type="EMBL" id="CAB4210248.1"/>
    </source>
</evidence>
<protein>
    <submittedName>
        <fullName evidence="4">Uncharacterized protein</fullName>
    </submittedName>
</protein>
<evidence type="ECO:0000256" key="1">
    <source>
        <dbReference type="SAM" id="MobiDB-lite"/>
    </source>
</evidence>
<gene>
    <name evidence="2" type="ORF">UFOVP1306_20</name>
    <name evidence="3" type="ORF">UFOVP1422_22</name>
    <name evidence="4" type="ORF">UFOVP1519_44</name>
</gene>
<dbReference type="EMBL" id="LR798370">
    <property type="protein sequence ID" value="CAB5227439.1"/>
    <property type="molecule type" value="Genomic_DNA"/>
</dbReference>
<evidence type="ECO:0000313" key="4">
    <source>
        <dbReference type="EMBL" id="CAB5227439.1"/>
    </source>
</evidence>
<reference evidence="4" key="1">
    <citation type="submission" date="2020-05" db="EMBL/GenBank/DDBJ databases">
        <authorList>
            <person name="Chiriac C."/>
            <person name="Salcher M."/>
            <person name="Ghai R."/>
            <person name="Kavagutti S V."/>
        </authorList>
    </citation>
    <scope>NUCLEOTIDE SEQUENCE</scope>
</reference>